<keyword evidence="2" id="KW-1185">Reference proteome</keyword>
<dbReference type="AlphaFoldDB" id="A0AAN9FX54"/>
<accession>A0AAN9FX54</accession>
<comment type="caution">
    <text evidence="1">The sequence shown here is derived from an EMBL/GenBank/DDBJ whole genome shotgun (WGS) entry which is preliminary data.</text>
</comment>
<evidence type="ECO:0000313" key="2">
    <source>
        <dbReference type="Proteomes" id="UP001374579"/>
    </source>
</evidence>
<gene>
    <name evidence="1" type="ORF">V1264_022106</name>
</gene>
<proteinExistence type="predicted"/>
<dbReference type="EMBL" id="JBAMIC010004070">
    <property type="protein sequence ID" value="KAK7088159.1"/>
    <property type="molecule type" value="Genomic_DNA"/>
</dbReference>
<evidence type="ECO:0000313" key="1">
    <source>
        <dbReference type="EMBL" id="KAK7088159.1"/>
    </source>
</evidence>
<dbReference type="Proteomes" id="UP001374579">
    <property type="component" value="Unassembled WGS sequence"/>
</dbReference>
<organism evidence="1 2">
    <name type="scientific">Littorina saxatilis</name>
    <dbReference type="NCBI Taxonomy" id="31220"/>
    <lineage>
        <taxon>Eukaryota</taxon>
        <taxon>Metazoa</taxon>
        <taxon>Spiralia</taxon>
        <taxon>Lophotrochozoa</taxon>
        <taxon>Mollusca</taxon>
        <taxon>Gastropoda</taxon>
        <taxon>Caenogastropoda</taxon>
        <taxon>Littorinimorpha</taxon>
        <taxon>Littorinoidea</taxon>
        <taxon>Littorinidae</taxon>
        <taxon>Littorina</taxon>
    </lineage>
</organism>
<protein>
    <submittedName>
        <fullName evidence="1">Uncharacterized protein</fullName>
    </submittedName>
</protein>
<sequence length="49" mass="5677">MSQPVFETSFNQIMNLPKAPEAMAKKMRAHQRQPRDRKQYISALSLVTT</sequence>
<reference evidence="1 2" key="1">
    <citation type="submission" date="2024-02" db="EMBL/GenBank/DDBJ databases">
        <title>Chromosome-scale genome assembly of the rough periwinkle Littorina saxatilis.</title>
        <authorList>
            <person name="De Jode A."/>
            <person name="Faria R."/>
            <person name="Formenti G."/>
            <person name="Sims Y."/>
            <person name="Smith T.P."/>
            <person name="Tracey A."/>
            <person name="Wood J.M.D."/>
            <person name="Zagrodzka Z.B."/>
            <person name="Johannesson K."/>
            <person name="Butlin R.K."/>
            <person name="Leder E.H."/>
        </authorList>
    </citation>
    <scope>NUCLEOTIDE SEQUENCE [LARGE SCALE GENOMIC DNA]</scope>
    <source>
        <strain evidence="1">Snail1</strain>
        <tissue evidence="1">Muscle</tissue>
    </source>
</reference>
<name>A0AAN9FX54_9CAEN</name>